<feature type="transmembrane region" description="Helical" evidence="7">
    <location>
        <begin position="189"/>
        <end position="213"/>
    </location>
</feature>
<reference evidence="8 9" key="1">
    <citation type="submission" date="2020-06" db="EMBL/GenBank/DDBJ databases">
        <title>Sulfitobacter algicola sp. nov., isolated from green algae.</title>
        <authorList>
            <person name="Wang C."/>
        </authorList>
    </citation>
    <scope>NUCLEOTIDE SEQUENCE [LARGE SCALE GENOMIC DNA]</scope>
    <source>
        <strain evidence="8 9">1151</strain>
    </source>
</reference>
<evidence type="ECO:0000256" key="3">
    <source>
        <dbReference type="ARBA" id="ARBA00022692"/>
    </source>
</evidence>
<keyword evidence="9" id="KW-1185">Reference proteome</keyword>
<evidence type="ECO:0000256" key="5">
    <source>
        <dbReference type="ARBA" id="ARBA00023136"/>
    </source>
</evidence>
<feature type="transmembrane region" description="Helical" evidence="7">
    <location>
        <begin position="135"/>
        <end position="158"/>
    </location>
</feature>
<feature type="region of interest" description="Disordered" evidence="6">
    <location>
        <begin position="277"/>
        <end position="298"/>
    </location>
</feature>
<dbReference type="Pfam" id="PF04610">
    <property type="entry name" value="TrbL"/>
    <property type="match status" value="1"/>
</dbReference>
<organism evidence="8 9">
    <name type="scientific">Parasulfitobacter algicola</name>
    <dbReference type="NCBI Taxonomy" id="2614809"/>
    <lineage>
        <taxon>Bacteria</taxon>
        <taxon>Pseudomonadati</taxon>
        <taxon>Pseudomonadota</taxon>
        <taxon>Alphaproteobacteria</taxon>
        <taxon>Rhodobacterales</taxon>
        <taxon>Roseobacteraceae</taxon>
        <taxon>Parasulfitobacter</taxon>
    </lineage>
</organism>
<feature type="transmembrane region" description="Helical" evidence="7">
    <location>
        <begin position="28"/>
        <end position="48"/>
    </location>
</feature>
<evidence type="ECO:0000256" key="4">
    <source>
        <dbReference type="ARBA" id="ARBA00022989"/>
    </source>
</evidence>
<comment type="similarity">
    <text evidence="2">Belongs to the TrbL/VirB6 family.</text>
</comment>
<evidence type="ECO:0000256" key="7">
    <source>
        <dbReference type="SAM" id="Phobius"/>
    </source>
</evidence>
<comment type="subcellular location">
    <subcellularLocation>
        <location evidence="1">Membrane</location>
        <topology evidence="1">Multi-pass membrane protein</topology>
    </subcellularLocation>
</comment>
<keyword evidence="4 7" id="KW-1133">Transmembrane helix</keyword>
<feature type="transmembrane region" description="Helical" evidence="7">
    <location>
        <begin position="164"/>
        <end position="182"/>
    </location>
</feature>
<comment type="caution">
    <text evidence="8">The sequence shown here is derived from an EMBL/GenBank/DDBJ whole genome shotgun (WGS) entry which is preliminary data.</text>
</comment>
<evidence type="ECO:0000256" key="2">
    <source>
        <dbReference type="ARBA" id="ARBA00007802"/>
    </source>
</evidence>
<keyword evidence="5 7" id="KW-0472">Membrane</keyword>
<accession>A0ABX2IZS2</accession>
<name>A0ABX2IZS2_9RHOB</name>
<sequence>MFQTLYDGFLANMLTTVNAITAEMSATLATPFAAAATIYVIAYGIAILRGSVDGSGFDFAIQTLKLGIIFTLVSNAGSYTTWVAQVILVGIPDFVTTLTGGAPGGLPSDGVIARAGVISEEIKEEYSSFNLSGQIYAAVMSGLLYVAASIFGAVAFTITLFAQFGLAIMAAVGPLFVAFALFDFSRGWFFSWLGQIVNFALLQLLVILLAIFATEFIGNVFTQASAVEATQAVVYMLVGLFVVTIFFFLIPSIAAALSGGAQGSTGMLQRTVERSLLRGGGNRGGRGGPRGGRADRSA</sequence>
<dbReference type="RefSeq" id="WP_174139949.1">
    <property type="nucleotide sequence ID" value="NZ_JABUFE010000019.1"/>
</dbReference>
<gene>
    <name evidence="8" type="ORF">HRQ87_18600</name>
</gene>
<dbReference type="EMBL" id="JABUFE010000019">
    <property type="protein sequence ID" value="NSX56797.1"/>
    <property type="molecule type" value="Genomic_DNA"/>
</dbReference>
<proteinExistence type="inferred from homology"/>
<evidence type="ECO:0000313" key="8">
    <source>
        <dbReference type="EMBL" id="NSX56797.1"/>
    </source>
</evidence>
<evidence type="ECO:0000313" key="9">
    <source>
        <dbReference type="Proteomes" id="UP000777935"/>
    </source>
</evidence>
<keyword evidence="3 7" id="KW-0812">Transmembrane</keyword>
<feature type="compositionally biased region" description="Gly residues" evidence="6">
    <location>
        <begin position="278"/>
        <end position="291"/>
    </location>
</feature>
<protein>
    <submittedName>
        <fullName evidence="8">Type IV secretion system protein</fullName>
    </submittedName>
</protein>
<dbReference type="InterPro" id="IPR007688">
    <property type="entry name" value="Conjugal_tfr_TrbL/VirB6"/>
</dbReference>
<dbReference type="Proteomes" id="UP000777935">
    <property type="component" value="Unassembled WGS sequence"/>
</dbReference>
<feature type="transmembrane region" description="Helical" evidence="7">
    <location>
        <begin position="233"/>
        <end position="257"/>
    </location>
</feature>
<evidence type="ECO:0000256" key="1">
    <source>
        <dbReference type="ARBA" id="ARBA00004141"/>
    </source>
</evidence>
<evidence type="ECO:0000256" key="6">
    <source>
        <dbReference type="SAM" id="MobiDB-lite"/>
    </source>
</evidence>